<dbReference type="EMBL" id="QXQA01000004">
    <property type="protein sequence ID" value="RIX53669.1"/>
    <property type="molecule type" value="Genomic_DNA"/>
</dbReference>
<dbReference type="AlphaFoldDB" id="A0A3A1UYM1"/>
<proteinExistence type="predicted"/>
<accession>A0A3A1UYM1</accession>
<gene>
    <name evidence="1" type="ORF">D3P08_09600</name>
</gene>
<evidence type="ECO:0000313" key="1">
    <source>
        <dbReference type="EMBL" id="RIX53669.1"/>
    </source>
</evidence>
<evidence type="ECO:0000313" key="2">
    <source>
        <dbReference type="Proteomes" id="UP000266482"/>
    </source>
</evidence>
<sequence length="109" mass="13006">MAQLTEFEWDKMYVFYPYISREEMERRIGREWTTYSYIGYYVFQKTSLGDHPLNDDSVNKIVFTNGNKIVLDVTFYRDQVDLTQLKPLINREEAKFLVQDSVLKQMGAD</sequence>
<dbReference type="Proteomes" id="UP000266482">
    <property type="component" value="Unassembled WGS sequence"/>
</dbReference>
<keyword evidence="2" id="KW-1185">Reference proteome</keyword>
<organism evidence="1 2">
    <name type="scientific">Paenibacillus nanensis</name>
    <dbReference type="NCBI Taxonomy" id="393251"/>
    <lineage>
        <taxon>Bacteria</taxon>
        <taxon>Bacillati</taxon>
        <taxon>Bacillota</taxon>
        <taxon>Bacilli</taxon>
        <taxon>Bacillales</taxon>
        <taxon>Paenibacillaceae</taxon>
        <taxon>Paenibacillus</taxon>
    </lineage>
</organism>
<name>A0A3A1UYM1_9BACL</name>
<reference evidence="1 2" key="1">
    <citation type="submission" date="2018-09" db="EMBL/GenBank/DDBJ databases">
        <title>Paenibacillus aracenensis nov. sp. isolated from a cave in southern Spain.</title>
        <authorList>
            <person name="Jurado V."/>
            <person name="Gutierrez-Patricio S."/>
            <person name="Gonzalez-Pimentel J.L."/>
            <person name="Miller A.Z."/>
            <person name="Laiz L."/>
            <person name="Saiz-Jimenez C."/>
        </authorList>
    </citation>
    <scope>NUCLEOTIDE SEQUENCE [LARGE SCALE GENOMIC DNA]</scope>
    <source>
        <strain evidence="1 2">DSM 22867</strain>
    </source>
</reference>
<comment type="caution">
    <text evidence="1">The sequence shown here is derived from an EMBL/GenBank/DDBJ whole genome shotgun (WGS) entry which is preliminary data.</text>
</comment>
<protein>
    <submittedName>
        <fullName evidence="1">Uncharacterized protein</fullName>
    </submittedName>
</protein>